<evidence type="ECO:0000256" key="1">
    <source>
        <dbReference type="ARBA" id="ARBA00006284"/>
    </source>
</evidence>
<dbReference type="Pfam" id="PF02595">
    <property type="entry name" value="Gly_kinase"/>
    <property type="match status" value="1"/>
</dbReference>
<accession>A0A437S8D3</accession>
<evidence type="ECO:0000313" key="5">
    <source>
        <dbReference type="EMBL" id="RVU55087.1"/>
    </source>
</evidence>
<reference evidence="5 6" key="1">
    <citation type="submission" date="2018-11" db="EMBL/GenBank/DDBJ databases">
        <title>Genome sequencing and assembly of Anaerosphaera sp. nov., GS7-6-2.</title>
        <authorList>
            <person name="Rettenmaier R."/>
            <person name="Liebl W."/>
            <person name="Zverlov V."/>
        </authorList>
    </citation>
    <scope>NUCLEOTIDE SEQUENCE [LARGE SCALE GENOMIC DNA]</scope>
    <source>
        <strain evidence="5 6">GS7-6-2</strain>
    </source>
</reference>
<name>A0A437S8D3_9FIRM</name>
<comment type="similarity">
    <text evidence="1 4">Belongs to the glycerate kinase type-1 family.</text>
</comment>
<dbReference type="PANTHER" id="PTHR21599">
    <property type="entry name" value="GLYCERATE KINASE"/>
    <property type="match status" value="1"/>
</dbReference>
<keyword evidence="6" id="KW-1185">Reference proteome</keyword>
<dbReference type="InterPro" id="IPR018197">
    <property type="entry name" value="Glycerate_kinase_RE-like"/>
</dbReference>
<evidence type="ECO:0000256" key="2">
    <source>
        <dbReference type="ARBA" id="ARBA00022679"/>
    </source>
</evidence>
<dbReference type="Gene3D" id="3.40.50.10350">
    <property type="entry name" value="Glycerate kinase, domain 1"/>
    <property type="match status" value="1"/>
</dbReference>
<protein>
    <submittedName>
        <fullName evidence="5">Glycerate kinase</fullName>
    </submittedName>
</protein>
<evidence type="ECO:0000256" key="4">
    <source>
        <dbReference type="PIRNR" id="PIRNR006078"/>
    </source>
</evidence>
<organism evidence="5 6">
    <name type="scientific">Anaerosphaera multitolerans</name>
    <dbReference type="NCBI Taxonomy" id="2487351"/>
    <lineage>
        <taxon>Bacteria</taxon>
        <taxon>Bacillati</taxon>
        <taxon>Bacillota</taxon>
        <taxon>Tissierellia</taxon>
        <taxon>Tissierellales</taxon>
        <taxon>Peptoniphilaceae</taxon>
        <taxon>Anaerosphaera</taxon>
    </lineage>
</organism>
<dbReference type="OrthoDB" id="9774290at2"/>
<dbReference type="SUPFAM" id="SSF110738">
    <property type="entry name" value="Glycerate kinase I"/>
    <property type="match status" value="1"/>
</dbReference>
<dbReference type="NCBIfam" id="TIGR00045">
    <property type="entry name" value="glycerate kinase"/>
    <property type="match status" value="1"/>
</dbReference>
<sequence length="377" mass="40492">MKVLIAMDSFKGSLSSIEAGNAVRRGIERLNRSDIEVKVRQIADGGEGTMETLVEELKGEYVTLDVTGPLGQRVSGRYGIIQNNVAVVEIAQAAGITLTDSGKLDPLNATTYGVGEMIRDAVDRGCRDFIVGLGGSATVDGGTGMLKALGYKFLKKDGSSISKGIKELDLIESISCDEVPNEIRECTFKIASDVNNFLLGKEGAIAVFGPQKGVKKEEVKLFESKMTRFAEKTVEYLGIDNRNLAGAGAAGGLGFAFCSYLNSNISSGIEIILNILNLESDIKNSDIVITGEGKLDGQTAMGKVPVGISKLSKKYNKKVIAFAGAVEREARKCNSEGIDAFFPILREVVTLEEALNLREAKLNLEDSVEQVFNLLYI</sequence>
<dbReference type="EMBL" id="RLIH01000004">
    <property type="protein sequence ID" value="RVU55087.1"/>
    <property type="molecule type" value="Genomic_DNA"/>
</dbReference>
<keyword evidence="2 4" id="KW-0808">Transferase</keyword>
<comment type="caution">
    <text evidence="5">The sequence shown here is derived from an EMBL/GenBank/DDBJ whole genome shotgun (WGS) entry which is preliminary data.</text>
</comment>
<dbReference type="GO" id="GO:0008887">
    <property type="term" value="F:glycerate kinase activity"/>
    <property type="evidence" value="ECO:0007669"/>
    <property type="project" value="UniProtKB-UniRule"/>
</dbReference>
<dbReference type="PANTHER" id="PTHR21599:SF0">
    <property type="entry name" value="GLYCERATE KINASE"/>
    <property type="match status" value="1"/>
</dbReference>
<dbReference type="InterPro" id="IPR018193">
    <property type="entry name" value="Glyc_kinase_flavodox-like_fold"/>
</dbReference>
<evidence type="ECO:0000313" key="6">
    <source>
        <dbReference type="Proteomes" id="UP000288812"/>
    </source>
</evidence>
<dbReference type="PIRSF" id="PIRSF006078">
    <property type="entry name" value="GlxK"/>
    <property type="match status" value="1"/>
</dbReference>
<evidence type="ECO:0000256" key="3">
    <source>
        <dbReference type="ARBA" id="ARBA00022777"/>
    </source>
</evidence>
<dbReference type="GO" id="GO:0031388">
    <property type="term" value="P:organic acid phosphorylation"/>
    <property type="evidence" value="ECO:0007669"/>
    <property type="project" value="UniProtKB-UniRule"/>
</dbReference>
<gene>
    <name evidence="5" type="ORF">EF514_04145</name>
</gene>
<dbReference type="RefSeq" id="WP_127724124.1">
    <property type="nucleotide sequence ID" value="NZ_RLIH01000004.1"/>
</dbReference>
<dbReference type="Gene3D" id="3.90.1510.10">
    <property type="entry name" value="Glycerate kinase, domain 2"/>
    <property type="match status" value="1"/>
</dbReference>
<dbReference type="InterPro" id="IPR036129">
    <property type="entry name" value="Glycerate_kinase_sf"/>
</dbReference>
<dbReference type="AlphaFoldDB" id="A0A437S8D3"/>
<dbReference type="InterPro" id="IPR004381">
    <property type="entry name" value="Glycerate_kinase"/>
</dbReference>
<proteinExistence type="inferred from homology"/>
<keyword evidence="3 4" id="KW-0418">Kinase</keyword>
<dbReference type="Proteomes" id="UP000288812">
    <property type="component" value="Unassembled WGS sequence"/>
</dbReference>